<feature type="transmembrane region" description="Helical" evidence="5">
    <location>
        <begin position="12"/>
        <end position="35"/>
    </location>
</feature>
<keyword evidence="2 5" id="KW-0812">Transmembrane</keyword>
<dbReference type="Gene3D" id="1.20.1250.20">
    <property type="entry name" value="MFS general substrate transporter like domains"/>
    <property type="match status" value="1"/>
</dbReference>
<keyword evidence="3 5" id="KW-1133">Transmembrane helix</keyword>
<evidence type="ECO:0000259" key="6">
    <source>
        <dbReference type="PROSITE" id="PS50850"/>
    </source>
</evidence>
<proteinExistence type="predicted"/>
<comment type="subcellular location">
    <subcellularLocation>
        <location evidence="1">Cell membrane</location>
        <topology evidence="1">Multi-pass membrane protein</topology>
    </subcellularLocation>
</comment>
<dbReference type="InterPro" id="IPR020846">
    <property type="entry name" value="MFS_dom"/>
</dbReference>
<evidence type="ECO:0000256" key="2">
    <source>
        <dbReference type="ARBA" id="ARBA00022692"/>
    </source>
</evidence>
<feature type="transmembrane region" description="Helical" evidence="5">
    <location>
        <begin position="175"/>
        <end position="193"/>
    </location>
</feature>
<feature type="transmembrane region" description="Helical" evidence="5">
    <location>
        <begin position="104"/>
        <end position="125"/>
    </location>
</feature>
<feature type="transmembrane region" description="Helical" evidence="5">
    <location>
        <begin position="137"/>
        <end position="155"/>
    </location>
</feature>
<dbReference type="PROSITE" id="PS50850">
    <property type="entry name" value="MFS"/>
    <property type="match status" value="1"/>
</dbReference>
<dbReference type="EMBL" id="CP088295">
    <property type="protein sequence ID" value="UUY05962.1"/>
    <property type="molecule type" value="Genomic_DNA"/>
</dbReference>
<name>A0ABY5PNR2_9ACTN</name>
<feature type="transmembrane region" description="Helical" evidence="5">
    <location>
        <begin position="78"/>
        <end position="98"/>
    </location>
</feature>
<feature type="transmembrane region" description="Helical" evidence="5">
    <location>
        <begin position="358"/>
        <end position="376"/>
    </location>
</feature>
<dbReference type="SUPFAM" id="SSF103473">
    <property type="entry name" value="MFS general substrate transporter"/>
    <property type="match status" value="1"/>
</dbReference>
<sequence length="421" mass="41546">MLDREAAQRRTIRVLLVSQVLAGAGLAAGIVVGALLAEEMLGSTSGAGLPAALFTIGSAVAAILVGRLSQRAGRRPGLAAGYAVGALGGAGVVLAAAIDSVPLLFASFLLYGSGTATNLQARYAGADLVAPERRGRAISTVLVATTVGAVLGPNLVDATGSLASDLGIPELAGPFLLATLAYGLAAVAVTVLLRPDPLLTARALAAGDAARPGAPATPGSSATGSPGDLRLGATAMVLTQIVMVAVMTMTPIHMRDHGHSLSATGLVISVHVAAMFLPSPLTGVLVDRVGRRPVIAVGAVTLLSAGVLAAVAPPDSMVLLTLALGLLGLGWNFGLVAGTTLVTDATPLASRAATQGRVDLAVALAGAAGGMSSGFVVATTSYAALSLAGGLLALAMLPLLLDRRGTGRGALVPAERTANMR</sequence>
<feature type="transmembrane region" description="Helical" evidence="5">
    <location>
        <begin position="318"/>
        <end position="337"/>
    </location>
</feature>
<evidence type="ECO:0000256" key="5">
    <source>
        <dbReference type="SAM" id="Phobius"/>
    </source>
</evidence>
<dbReference type="Pfam" id="PF07690">
    <property type="entry name" value="MFS_1"/>
    <property type="match status" value="1"/>
</dbReference>
<feature type="transmembrane region" description="Helical" evidence="5">
    <location>
        <begin position="231"/>
        <end position="254"/>
    </location>
</feature>
<evidence type="ECO:0000313" key="8">
    <source>
        <dbReference type="Proteomes" id="UP001058860"/>
    </source>
</evidence>
<feature type="transmembrane region" description="Helical" evidence="5">
    <location>
        <begin position="266"/>
        <end position="286"/>
    </location>
</feature>
<feature type="transmembrane region" description="Helical" evidence="5">
    <location>
        <begin position="293"/>
        <end position="312"/>
    </location>
</feature>
<dbReference type="InterPro" id="IPR005829">
    <property type="entry name" value="Sugar_transporter_CS"/>
</dbReference>
<dbReference type="PANTHER" id="PTHR23534:SF1">
    <property type="entry name" value="MAJOR FACILITATOR SUPERFAMILY PROTEIN"/>
    <property type="match status" value="1"/>
</dbReference>
<evidence type="ECO:0000256" key="4">
    <source>
        <dbReference type="ARBA" id="ARBA00023136"/>
    </source>
</evidence>
<dbReference type="RefSeq" id="WP_353866399.1">
    <property type="nucleotide sequence ID" value="NZ_CP088295.1"/>
</dbReference>
<dbReference type="InterPro" id="IPR011701">
    <property type="entry name" value="MFS"/>
</dbReference>
<keyword evidence="8" id="KW-1185">Reference proteome</keyword>
<reference evidence="8" key="1">
    <citation type="submission" date="2021-11" db="EMBL/GenBank/DDBJ databases">
        <title>Cultivation dependent microbiological survey of springs from the worlds oldest radium mine currently devoted to the extraction of radon-saturated water.</title>
        <authorList>
            <person name="Kapinusova G."/>
            <person name="Smrhova T."/>
            <person name="Strejcek M."/>
            <person name="Suman J."/>
            <person name="Jani K."/>
            <person name="Pajer P."/>
            <person name="Uhlik O."/>
        </authorList>
    </citation>
    <scope>NUCLEOTIDE SEQUENCE [LARGE SCALE GENOMIC DNA]</scope>
    <source>
        <strain evidence="8">J379</strain>
    </source>
</reference>
<feature type="domain" description="Major facilitator superfamily (MFS) profile" evidence="6">
    <location>
        <begin position="11"/>
        <end position="407"/>
    </location>
</feature>
<evidence type="ECO:0000256" key="3">
    <source>
        <dbReference type="ARBA" id="ARBA00022989"/>
    </source>
</evidence>
<evidence type="ECO:0000256" key="1">
    <source>
        <dbReference type="ARBA" id="ARBA00004651"/>
    </source>
</evidence>
<keyword evidence="4 5" id="KW-0472">Membrane</keyword>
<protein>
    <submittedName>
        <fullName evidence="7">MFS transporter</fullName>
    </submittedName>
</protein>
<gene>
    <name evidence="7" type="ORF">LRS13_10725</name>
</gene>
<feature type="transmembrane region" description="Helical" evidence="5">
    <location>
        <begin position="47"/>
        <end position="66"/>
    </location>
</feature>
<dbReference type="Proteomes" id="UP001058860">
    <property type="component" value="Chromosome"/>
</dbReference>
<dbReference type="InterPro" id="IPR036259">
    <property type="entry name" value="MFS_trans_sf"/>
</dbReference>
<dbReference type="PANTHER" id="PTHR23534">
    <property type="entry name" value="MFS PERMEASE"/>
    <property type="match status" value="1"/>
</dbReference>
<organism evidence="7 8">
    <name type="scientific">Svornostia abyssi</name>
    <dbReference type="NCBI Taxonomy" id="2898438"/>
    <lineage>
        <taxon>Bacteria</taxon>
        <taxon>Bacillati</taxon>
        <taxon>Actinomycetota</taxon>
        <taxon>Thermoleophilia</taxon>
        <taxon>Solirubrobacterales</taxon>
        <taxon>Baekduiaceae</taxon>
        <taxon>Svornostia</taxon>
    </lineage>
</organism>
<evidence type="ECO:0000313" key="7">
    <source>
        <dbReference type="EMBL" id="UUY05962.1"/>
    </source>
</evidence>
<feature type="transmembrane region" description="Helical" evidence="5">
    <location>
        <begin position="382"/>
        <end position="401"/>
    </location>
</feature>
<dbReference type="PROSITE" id="PS00216">
    <property type="entry name" value="SUGAR_TRANSPORT_1"/>
    <property type="match status" value="1"/>
</dbReference>
<accession>A0ABY5PNR2</accession>